<sequence>MIPSAGIYFSKAIFVPSISAYTKVTSATSTIPSYTPGKDLSWQFNLQRIWERIIHGKGNLFPVPW</sequence>
<organism evidence="1">
    <name type="scientific">Solanum chacoense</name>
    <name type="common">Chaco potato</name>
    <dbReference type="NCBI Taxonomy" id="4108"/>
    <lineage>
        <taxon>Eukaryota</taxon>
        <taxon>Viridiplantae</taxon>
        <taxon>Streptophyta</taxon>
        <taxon>Embryophyta</taxon>
        <taxon>Tracheophyta</taxon>
        <taxon>Spermatophyta</taxon>
        <taxon>Magnoliopsida</taxon>
        <taxon>eudicotyledons</taxon>
        <taxon>Gunneridae</taxon>
        <taxon>Pentapetalae</taxon>
        <taxon>asterids</taxon>
        <taxon>lamiids</taxon>
        <taxon>Solanales</taxon>
        <taxon>Solanaceae</taxon>
        <taxon>Solanoideae</taxon>
        <taxon>Solaneae</taxon>
        <taxon>Solanum</taxon>
    </lineage>
</organism>
<protein>
    <submittedName>
        <fullName evidence="1">Putative ovule protein</fullName>
    </submittedName>
</protein>
<name>A0A0V0H6T0_SOLCH</name>
<dbReference type="EMBL" id="GEDG01024927">
    <property type="protein sequence ID" value="JAP15609.1"/>
    <property type="molecule type" value="Transcribed_RNA"/>
</dbReference>
<accession>A0A0V0H6T0</accession>
<evidence type="ECO:0000313" key="1">
    <source>
        <dbReference type="EMBL" id="JAP15609.1"/>
    </source>
</evidence>
<reference evidence="1" key="1">
    <citation type="submission" date="2015-12" db="EMBL/GenBank/DDBJ databases">
        <title>Gene expression during late stages of embryo sac development: a critical building block for successful pollen-pistil interactions.</title>
        <authorList>
            <person name="Liu Y."/>
            <person name="Joly V."/>
            <person name="Sabar M."/>
            <person name="Matton D.P."/>
        </authorList>
    </citation>
    <scope>NUCLEOTIDE SEQUENCE</scope>
</reference>
<proteinExistence type="predicted"/>
<dbReference type="AlphaFoldDB" id="A0A0V0H6T0"/>